<name>A0A1M5CAV7_9BACT</name>
<dbReference type="AlphaFoldDB" id="A0A1M5CAV7"/>
<evidence type="ECO:0000313" key="1">
    <source>
        <dbReference type="EMBL" id="SHF51893.1"/>
    </source>
</evidence>
<organism evidence="1 2">
    <name type="scientific">Mariniphaga anaerophila</name>
    <dbReference type="NCBI Taxonomy" id="1484053"/>
    <lineage>
        <taxon>Bacteria</taxon>
        <taxon>Pseudomonadati</taxon>
        <taxon>Bacteroidota</taxon>
        <taxon>Bacteroidia</taxon>
        <taxon>Marinilabiliales</taxon>
        <taxon>Prolixibacteraceae</taxon>
        <taxon>Mariniphaga</taxon>
    </lineage>
</organism>
<dbReference type="STRING" id="1484053.SAMN05444274_10633"/>
<evidence type="ECO:0000313" key="2">
    <source>
        <dbReference type="Proteomes" id="UP000184164"/>
    </source>
</evidence>
<protein>
    <submittedName>
        <fullName evidence="1">Uncharacterized protein</fullName>
    </submittedName>
</protein>
<dbReference type="Proteomes" id="UP000184164">
    <property type="component" value="Unassembled WGS sequence"/>
</dbReference>
<dbReference type="EMBL" id="FQUM01000006">
    <property type="protein sequence ID" value="SHF51893.1"/>
    <property type="molecule type" value="Genomic_DNA"/>
</dbReference>
<keyword evidence="2" id="KW-1185">Reference proteome</keyword>
<accession>A0A1M5CAV7</accession>
<reference evidence="2" key="1">
    <citation type="submission" date="2016-11" db="EMBL/GenBank/DDBJ databases">
        <authorList>
            <person name="Varghese N."/>
            <person name="Submissions S."/>
        </authorList>
    </citation>
    <scope>NUCLEOTIDE SEQUENCE [LARGE SCALE GENOMIC DNA]</scope>
    <source>
        <strain evidence="2">DSM 26910</strain>
    </source>
</reference>
<sequence>MMYKLLIPPRGTEIYYHILMILMEMFYTKNI</sequence>
<gene>
    <name evidence="1" type="ORF">SAMN05444274_10633</name>
</gene>
<proteinExistence type="predicted"/>